<feature type="transmembrane region" description="Helical" evidence="6">
    <location>
        <begin position="266"/>
        <end position="284"/>
    </location>
</feature>
<evidence type="ECO:0000313" key="8">
    <source>
        <dbReference type="EMBL" id="SDY59207.1"/>
    </source>
</evidence>
<dbReference type="STRING" id="321339.SAMN05444340_11181"/>
<protein>
    <submittedName>
        <fullName evidence="8">EamA domain-containing membrane protein RarD</fullName>
    </submittedName>
</protein>
<dbReference type="RefSeq" id="WP_089883982.1">
    <property type="nucleotide sequence ID" value="NZ_FNPF01000011.1"/>
</dbReference>
<keyword evidence="5 6" id="KW-0472">Membrane</keyword>
<dbReference type="Proteomes" id="UP000199286">
    <property type="component" value="Unassembled WGS sequence"/>
</dbReference>
<evidence type="ECO:0000259" key="7">
    <source>
        <dbReference type="Pfam" id="PF00892"/>
    </source>
</evidence>
<comment type="subcellular location">
    <subcellularLocation>
        <location evidence="1">Membrane</location>
        <topology evidence="1">Multi-pass membrane protein</topology>
    </subcellularLocation>
</comment>
<evidence type="ECO:0000256" key="6">
    <source>
        <dbReference type="SAM" id="Phobius"/>
    </source>
</evidence>
<dbReference type="EMBL" id="FNPF01000011">
    <property type="protein sequence ID" value="SDY59207.1"/>
    <property type="molecule type" value="Genomic_DNA"/>
</dbReference>
<comment type="similarity">
    <text evidence="2">Belongs to the drug/metabolite transporter (DMT) superfamily. 10 TMS drug/metabolite exporter (DME) (TC 2.A.7.3) family.</text>
</comment>
<feature type="transmembrane region" description="Helical" evidence="6">
    <location>
        <begin position="75"/>
        <end position="93"/>
    </location>
</feature>
<feature type="domain" description="EamA" evidence="7">
    <location>
        <begin position="7"/>
        <end position="138"/>
    </location>
</feature>
<reference evidence="8 9" key="1">
    <citation type="submission" date="2016-10" db="EMBL/GenBank/DDBJ databases">
        <authorList>
            <person name="de Groot N.N."/>
        </authorList>
    </citation>
    <scope>NUCLEOTIDE SEQUENCE [LARGE SCALE GENOMIC DNA]</scope>
    <source>
        <strain evidence="8 9">DSM 26880</strain>
    </source>
</reference>
<feature type="transmembrane region" description="Helical" evidence="6">
    <location>
        <begin position="99"/>
        <end position="116"/>
    </location>
</feature>
<dbReference type="InterPro" id="IPR037185">
    <property type="entry name" value="EmrE-like"/>
</dbReference>
<name>A0A1H3L3X2_9RHOB</name>
<gene>
    <name evidence="8" type="ORF">SAMN05444340_11181</name>
</gene>
<dbReference type="GO" id="GO:0016020">
    <property type="term" value="C:membrane"/>
    <property type="evidence" value="ECO:0007669"/>
    <property type="project" value="UniProtKB-SubCell"/>
</dbReference>
<evidence type="ECO:0000256" key="4">
    <source>
        <dbReference type="ARBA" id="ARBA00022989"/>
    </source>
</evidence>
<keyword evidence="9" id="KW-1185">Reference proteome</keyword>
<dbReference type="InterPro" id="IPR000620">
    <property type="entry name" value="EamA_dom"/>
</dbReference>
<evidence type="ECO:0000256" key="5">
    <source>
        <dbReference type="ARBA" id="ARBA00023136"/>
    </source>
</evidence>
<proteinExistence type="inferred from homology"/>
<keyword evidence="3 6" id="KW-0812">Transmembrane</keyword>
<organism evidence="8 9">
    <name type="scientific">Citreimonas salinaria</name>
    <dbReference type="NCBI Taxonomy" id="321339"/>
    <lineage>
        <taxon>Bacteria</taxon>
        <taxon>Pseudomonadati</taxon>
        <taxon>Pseudomonadota</taxon>
        <taxon>Alphaproteobacteria</taxon>
        <taxon>Rhodobacterales</taxon>
        <taxon>Roseobacteraceae</taxon>
        <taxon>Citreimonas</taxon>
    </lineage>
</organism>
<feature type="transmembrane region" description="Helical" evidence="6">
    <location>
        <begin position="121"/>
        <end position="139"/>
    </location>
</feature>
<dbReference type="PANTHER" id="PTHR22911">
    <property type="entry name" value="ACYL-MALONYL CONDENSING ENZYME-RELATED"/>
    <property type="match status" value="1"/>
</dbReference>
<evidence type="ECO:0000256" key="3">
    <source>
        <dbReference type="ARBA" id="ARBA00022692"/>
    </source>
</evidence>
<feature type="transmembrane region" description="Helical" evidence="6">
    <location>
        <begin position="36"/>
        <end position="54"/>
    </location>
</feature>
<dbReference type="Pfam" id="PF00892">
    <property type="entry name" value="EamA"/>
    <property type="match status" value="2"/>
</dbReference>
<dbReference type="PANTHER" id="PTHR22911:SF6">
    <property type="entry name" value="SOLUTE CARRIER FAMILY 35 MEMBER G1"/>
    <property type="match status" value="1"/>
</dbReference>
<evidence type="ECO:0000256" key="2">
    <source>
        <dbReference type="ARBA" id="ARBA00009853"/>
    </source>
</evidence>
<sequence length="304" mass="31985">MFPLRSIALKLSSVFLFTIMASLVKASAEAVPPGQAVFFRSLFAMPIIIGWLAMRGDLRTGLMVKRPLGHFWRGVIGVAAMGFGFAALGLLPLPEVTALGYASPMLTVLFAAALLGERLRLFRMSAVALGLVGVAVVMWPRLTLDSLEGAATLGVLCVLASAALRALAQIHIRRLVATEETSAIVFYFSLTATALSLLSAPFGWVLPSGSVAAMLVGAGLIGGVAQILLTSAYRTAEAAVLAPFDYASILFAILFGMAFFDEVPGPNVIVGSVIVMAAGVIIVWRERALGLQRGKARANMTPHA</sequence>
<feature type="transmembrane region" description="Helical" evidence="6">
    <location>
        <begin position="151"/>
        <end position="172"/>
    </location>
</feature>
<dbReference type="SUPFAM" id="SSF103481">
    <property type="entry name" value="Multidrug resistance efflux transporter EmrE"/>
    <property type="match status" value="2"/>
</dbReference>
<feature type="transmembrane region" description="Helical" evidence="6">
    <location>
        <begin position="184"/>
        <end position="205"/>
    </location>
</feature>
<evidence type="ECO:0000313" key="9">
    <source>
        <dbReference type="Proteomes" id="UP000199286"/>
    </source>
</evidence>
<keyword evidence="4 6" id="KW-1133">Transmembrane helix</keyword>
<dbReference type="AlphaFoldDB" id="A0A1H3L3X2"/>
<feature type="domain" description="EamA" evidence="7">
    <location>
        <begin position="153"/>
        <end position="283"/>
    </location>
</feature>
<dbReference type="OrthoDB" id="8478503at2"/>
<feature type="transmembrane region" description="Helical" evidence="6">
    <location>
        <begin position="211"/>
        <end position="233"/>
    </location>
</feature>
<feature type="transmembrane region" description="Helical" evidence="6">
    <location>
        <begin position="240"/>
        <end position="260"/>
    </location>
</feature>
<evidence type="ECO:0000256" key="1">
    <source>
        <dbReference type="ARBA" id="ARBA00004141"/>
    </source>
</evidence>
<accession>A0A1H3L3X2</accession>